<feature type="compositionally biased region" description="Pro residues" evidence="1">
    <location>
        <begin position="447"/>
        <end position="459"/>
    </location>
</feature>
<organism evidence="3 4">
    <name type="scientific">Stereocaulon virgatum</name>
    <dbReference type="NCBI Taxonomy" id="373712"/>
    <lineage>
        <taxon>Eukaryota</taxon>
        <taxon>Fungi</taxon>
        <taxon>Dikarya</taxon>
        <taxon>Ascomycota</taxon>
        <taxon>Pezizomycotina</taxon>
        <taxon>Lecanoromycetes</taxon>
        <taxon>OSLEUM clade</taxon>
        <taxon>Lecanoromycetidae</taxon>
        <taxon>Lecanorales</taxon>
        <taxon>Lecanorineae</taxon>
        <taxon>Stereocaulaceae</taxon>
        <taxon>Stereocaulon</taxon>
    </lineage>
</organism>
<gene>
    <name evidence="3" type="ORF">N7G274_004808</name>
</gene>
<evidence type="ECO:0000313" key="4">
    <source>
        <dbReference type="Proteomes" id="UP001590950"/>
    </source>
</evidence>
<evidence type="ECO:0000256" key="2">
    <source>
        <dbReference type="SAM" id="Phobius"/>
    </source>
</evidence>
<keyword evidence="2" id="KW-0812">Transmembrane</keyword>
<sequence length="792" mass="86094">MMTDPTSPGRDASSRALSIMTDDRDRPLSMLSTTSHSPQIIPAPRSPTRSLATEVFDSRPFQRSSTGASNHTFTSSYPPSIEEDEPLGDQQGNSRRLSFVSGISEQYARPVSPFTSKVPPAPRNHNRASTMEKEISAPTAVSDSLGFTSRPPDILSTRMASTRAIKSPRDSTASTIESLADIEAVNDYQAALRNVNGDVPTNHETWQLRTPRGSPTPPRDYIHQLTQQGPASPFIVSDVATKSSSIVDSPAASRPNLRAPKASRLNFLPKFLRFAPKEKDQPPAVPMKSPRRLPGSEGDPASFFDGASSVGDVAEIREGYGYEIQDARQAIVGSPVVVKHGSNTKVELKEMLRSTPPAADNPGPSKRKAAAILGDDFGELKDHNSEVKGIHTGLPQEQLGKDPIQDIASTKSGPLGLGSWKEINPFTMSVLRSHQSLLNPISSSVPAPAPPPKSAPPVPVTRSVSFPAPRPLDIRPEHRFLRQSIVSTPYPSGTSAEKEKKRKEKEAIRGAAEEDEDEKAEALKAVLTLVLYGNNNPIPKVETIVLPSSHGTPLIDATENGHPLIMASQSQIVDDEHLFTLLRSTYKNMRGPLRHFVSARNVCSLKLHSYKSMSQLACRQGRSMQFRGDDVQEEIAETRMFALFQKPRMGRRRKEWAGWVRKLPENATGESEDKERIAIEFVEGWAVGKLCLAVVAVLFLSFFVLLLWIFVGKGGSDSELQNAVSSSPPDLKDLVDAYSGLPVALGTQFGVNPTGYKGSGGRVETGAVLGMLVLMFGWTGIGAWVGLSWLVM</sequence>
<name>A0ABR4AC99_9LECA</name>
<keyword evidence="2" id="KW-0472">Membrane</keyword>
<feature type="compositionally biased region" description="Basic and acidic residues" evidence="1">
    <location>
        <begin position="496"/>
        <end position="512"/>
    </location>
</feature>
<feature type="compositionally biased region" description="Polar residues" evidence="1">
    <location>
        <begin position="484"/>
        <end position="495"/>
    </location>
</feature>
<proteinExistence type="predicted"/>
<keyword evidence="4" id="KW-1185">Reference proteome</keyword>
<feature type="region of interest" description="Disordered" evidence="1">
    <location>
        <begin position="111"/>
        <end position="154"/>
    </location>
</feature>
<comment type="caution">
    <text evidence="3">The sequence shown here is derived from an EMBL/GenBank/DDBJ whole genome shotgun (WGS) entry which is preliminary data.</text>
</comment>
<feature type="transmembrane region" description="Helical" evidence="2">
    <location>
        <begin position="767"/>
        <end position="791"/>
    </location>
</feature>
<dbReference type="Proteomes" id="UP001590950">
    <property type="component" value="Unassembled WGS sequence"/>
</dbReference>
<feature type="region of interest" description="Disordered" evidence="1">
    <location>
        <begin position="442"/>
        <end position="464"/>
    </location>
</feature>
<keyword evidence="2" id="KW-1133">Transmembrane helix</keyword>
<feature type="region of interest" description="Disordered" evidence="1">
    <location>
        <begin position="1"/>
        <end position="94"/>
    </location>
</feature>
<feature type="compositionally biased region" description="Polar residues" evidence="1">
    <location>
        <begin position="61"/>
        <end position="78"/>
    </location>
</feature>
<evidence type="ECO:0000256" key="1">
    <source>
        <dbReference type="SAM" id="MobiDB-lite"/>
    </source>
</evidence>
<protein>
    <submittedName>
        <fullName evidence="3">Uncharacterized protein</fullName>
    </submittedName>
</protein>
<reference evidence="3 4" key="1">
    <citation type="submission" date="2024-09" db="EMBL/GenBank/DDBJ databases">
        <title>Rethinking Asexuality: The Enigmatic Case of Functional Sexual Genes in Lepraria (Stereocaulaceae).</title>
        <authorList>
            <person name="Doellman M."/>
            <person name="Sun Y."/>
            <person name="Barcenas-Pena A."/>
            <person name="Lumbsch H.T."/>
            <person name="Grewe F."/>
        </authorList>
    </citation>
    <scope>NUCLEOTIDE SEQUENCE [LARGE SCALE GENOMIC DNA]</scope>
    <source>
        <strain evidence="3 4">Mercado 3170</strain>
    </source>
</reference>
<feature type="region of interest" description="Disordered" evidence="1">
    <location>
        <begin position="477"/>
        <end position="514"/>
    </location>
</feature>
<accession>A0ABR4AC99</accession>
<dbReference type="EMBL" id="JBEFKJ010000014">
    <property type="protein sequence ID" value="KAL2042319.1"/>
    <property type="molecule type" value="Genomic_DNA"/>
</dbReference>
<feature type="transmembrane region" description="Helical" evidence="2">
    <location>
        <begin position="685"/>
        <end position="711"/>
    </location>
</feature>
<feature type="region of interest" description="Disordered" evidence="1">
    <location>
        <begin position="276"/>
        <end position="306"/>
    </location>
</feature>
<evidence type="ECO:0000313" key="3">
    <source>
        <dbReference type="EMBL" id="KAL2042319.1"/>
    </source>
</evidence>